<evidence type="ECO:0000313" key="4">
    <source>
        <dbReference type="Proteomes" id="UP000182841"/>
    </source>
</evidence>
<sequence>MTASATHQRAARTTTDIRSDTQGEPVNTTRRTHRTVRACGLAAVATAAALSLTACQGDGTESGAAGSSSSAAATDDSAEQRPEPTGTQDSGPTGADSTSGGGSGNSDGAGTHSRAATPRTKRSACTVGKVSVNLQRTGGTAAVVLLKATNNGSTRCDLYGYPFVGYPGAQAPIAVGGGKPQAVVSLEPGESGYAALGLEKGDGPGTHREKQITVELADRSLHGTGSTAEVSAPGGAGLALGDSSTVSYWNTTPELALQ</sequence>
<feature type="compositionally biased region" description="Low complexity" evidence="1">
    <location>
        <begin position="89"/>
        <end position="98"/>
    </location>
</feature>
<dbReference type="EMBL" id="FOGO01000007">
    <property type="protein sequence ID" value="SES02219.1"/>
    <property type="molecule type" value="Genomic_DNA"/>
</dbReference>
<keyword evidence="4" id="KW-1185">Reference proteome</keyword>
<feature type="region of interest" description="Disordered" evidence="1">
    <location>
        <begin position="1"/>
        <end position="33"/>
    </location>
</feature>
<dbReference type="Proteomes" id="UP000182841">
    <property type="component" value="Unassembled WGS sequence"/>
</dbReference>
<feature type="compositionally biased region" description="Low complexity" evidence="1">
    <location>
        <begin position="58"/>
        <end position="75"/>
    </location>
</feature>
<feature type="region of interest" description="Disordered" evidence="1">
    <location>
        <begin position="58"/>
        <end position="124"/>
    </location>
</feature>
<dbReference type="InterPro" id="IPR025326">
    <property type="entry name" value="DUF4232"/>
</dbReference>
<protein>
    <recommendedName>
        <fullName evidence="2">DUF4232 domain-containing protein</fullName>
    </recommendedName>
</protein>
<proteinExistence type="predicted"/>
<accession>A0A1H9TYM8</accession>
<dbReference type="AlphaFoldDB" id="A0A1H9TYM8"/>
<feature type="compositionally biased region" description="Polar residues" evidence="1">
    <location>
        <begin position="1"/>
        <end position="14"/>
    </location>
</feature>
<reference evidence="4" key="1">
    <citation type="submission" date="2016-10" db="EMBL/GenBank/DDBJ databases">
        <authorList>
            <person name="Varghese N."/>
            <person name="Submissions S."/>
        </authorList>
    </citation>
    <scope>NUCLEOTIDE SEQUENCE [LARGE SCALE GENOMIC DNA]</scope>
    <source>
        <strain evidence="4">CGMCC 4.6825</strain>
    </source>
</reference>
<evidence type="ECO:0000259" key="2">
    <source>
        <dbReference type="Pfam" id="PF14016"/>
    </source>
</evidence>
<evidence type="ECO:0000313" key="3">
    <source>
        <dbReference type="EMBL" id="SES02219.1"/>
    </source>
</evidence>
<evidence type="ECO:0000256" key="1">
    <source>
        <dbReference type="SAM" id="MobiDB-lite"/>
    </source>
</evidence>
<feature type="domain" description="DUF4232" evidence="2">
    <location>
        <begin position="125"/>
        <end position="249"/>
    </location>
</feature>
<organism evidence="3 4">
    <name type="scientific">Streptomyces qinglanensis</name>
    <dbReference type="NCBI Taxonomy" id="943816"/>
    <lineage>
        <taxon>Bacteria</taxon>
        <taxon>Bacillati</taxon>
        <taxon>Actinomycetota</taxon>
        <taxon>Actinomycetes</taxon>
        <taxon>Kitasatosporales</taxon>
        <taxon>Streptomycetaceae</taxon>
        <taxon>Streptomyces</taxon>
    </lineage>
</organism>
<dbReference type="Pfam" id="PF14016">
    <property type="entry name" value="DUF4232"/>
    <property type="match status" value="1"/>
</dbReference>
<name>A0A1H9TYM8_9ACTN</name>
<gene>
    <name evidence="3" type="ORF">SAMN05421870_107121</name>
</gene>